<keyword evidence="4" id="KW-1185">Reference proteome</keyword>
<dbReference type="Pfam" id="PF07885">
    <property type="entry name" value="Ion_trans_2"/>
    <property type="match status" value="1"/>
</dbReference>
<evidence type="ECO:0000313" key="4">
    <source>
        <dbReference type="Proteomes" id="UP000192582"/>
    </source>
</evidence>
<gene>
    <name evidence="3" type="ORF">SAMN00790413_04150</name>
</gene>
<keyword evidence="1" id="KW-1133">Transmembrane helix</keyword>
<dbReference type="Gene3D" id="1.10.287.70">
    <property type="match status" value="1"/>
</dbReference>
<dbReference type="Proteomes" id="UP000192582">
    <property type="component" value="Unassembled WGS sequence"/>
</dbReference>
<sequence length="369" mass="41430">MSVLTLLAGVLLLLLLLRDVYVTVFVARGPAGPITGRLYVYAWQLWHRLFGHSTPEARRRLSHLGPLLVPLTILIWAFVLWLGFALIFLPYARQFQLDGAAPFPGWFNALYISGYSITTLGIGDVTPTGMALRLVMVLAGATGFILITVAVTYLLSVSGALGRMTSLSFEIYRFVGRDEGYGPVNVLIVAARTQSHDELTNWLGSTASALSQVVQSEDEFPLLHYFHMPNERAMPLALADLLEIVTLCRTLLDPEVYPVVTQGLVSAGTQRIVMRYFHALRPKYERIQVEAGRVEQDRQRRFEASWAALEAGGVRLRTKGEAWQRYWELRQEWDTQSASLCLQFGYPCLEDWPALPGRQPGARKDFVED</sequence>
<feature type="domain" description="Potassium channel" evidence="2">
    <location>
        <begin position="78"/>
        <end position="156"/>
    </location>
</feature>
<keyword evidence="1" id="KW-0812">Transmembrane</keyword>
<reference evidence="3 4" key="1">
    <citation type="submission" date="2017-04" db="EMBL/GenBank/DDBJ databases">
        <authorList>
            <person name="Afonso C.L."/>
            <person name="Miller P.J."/>
            <person name="Scott M.A."/>
            <person name="Spackman E."/>
            <person name="Goraichik I."/>
            <person name="Dimitrov K.M."/>
            <person name="Suarez D.L."/>
            <person name="Swayne D.E."/>
        </authorList>
    </citation>
    <scope>NUCLEOTIDE SEQUENCE [LARGE SCALE GENOMIC DNA]</scope>
    <source>
        <strain evidence="3 4">KR-140</strain>
    </source>
</reference>
<dbReference type="STRING" id="695939.SAMN00790413_04150"/>
<feature type="transmembrane region" description="Helical" evidence="1">
    <location>
        <begin position="103"/>
        <end position="122"/>
    </location>
</feature>
<evidence type="ECO:0000313" key="3">
    <source>
        <dbReference type="EMBL" id="SMB82795.1"/>
    </source>
</evidence>
<organism evidence="3 4">
    <name type="scientific">Deinococcus hopiensis KR-140</name>
    <dbReference type="NCBI Taxonomy" id="695939"/>
    <lineage>
        <taxon>Bacteria</taxon>
        <taxon>Thermotogati</taxon>
        <taxon>Deinococcota</taxon>
        <taxon>Deinococci</taxon>
        <taxon>Deinococcales</taxon>
        <taxon>Deinococcaceae</taxon>
        <taxon>Deinococcus</taxon>
    </lineage>
</organism>
<dbReference type="InterPro" id="IPR013099">
    <property type="entry name" value="K_chnl_dom"/>
</dbReference>
<dbReference type="AlphaFoldDB" id="A0A1W1UNU7"/>
<dbReference type="RefSeq" id="WP_084046287.1">
    <property type="nucleotide sequence ID" value="NZ_FWWU01000006.1"/>
</dbReference>
<accession>A0A1W1UNU7</accession>
<name>A0A1W1UNU7_9DEIO</name>
<dbReference type="EMBL" id="FWWU01000006">
    <property type="protein sequence ID" value="SMB82795.1"/>
    <property type="molecule type" value="Genomic_DNA"/>
</dbReference>
<keyword evidence="1" id="KW-0472">Membrane</keyword>
<proteinExistence type="predicted"/>
<feature type="transmembrane region" description="Helical" evidence="1">
    <location>
        <begin position="67"/>
        <end position="91"/>
    </location>
</feature>
<evidence type="ECO:0000256" key="1">
    <source>
        <dbReference type="SAM" id="Phobius"/>
    </source>
</evidence>
<evidence type="ECO:0000259" key="2">
    <source>
        <dbReference type="Pfam" id="PF07885"/>
    </source>
</evidence>
<feature type="transmembrane region" description="Helical" evidence="1">
    <location>
        <begin position="134"/>
        <end position="155"/>
    </location>
</feature>
<protein>
    <submittedName>
        <fullName evidence="3">Ion channel</fullName>
    </submittedName>
</protein>
<dbReference type="OrthoDB" id="3422146at2"/>
<dbReference type="SUPFAM" id="SSF81324">
    <property type="entry name" value="Voltage-gated potassium channels"/>
    <property type="match status" value="1"/>
</dbReference>